<dbReference type="AlphaFoldDB" id="A0A086KWY1"/>
<name>A0A086KWY1_TOXGO</name>
<gene>
    <name evidence="8" type="ORF">TGDOM2_233540</name>
</gene>
<protein>
    <submittedName>
        <fullName evidence="8">Transporter, major facilitator family protein</fullName>
    </submittedName>
</protein>
<evidence type="ECO:0000313" key="8">
    <source>
        <dbReference type="EMBL" id="KFG48899.1"/>
    </source>
</evidence>
<evidence type="ECO:0000256" key="4">
    <source>
        <dbReference type="ARBA" id="ARBA00022989"/>
    </source>
</evidence>
<dbReference type="InterPro" id="IPR052983">
    <property type="entry name" value="MFS_Riboflavin_Transporter"/>
</dbReference>
<keyword evidence="4 7" id="KW-1133">Transmembrane helix</keyword>
<dbReference type="SUPFAM" id="SSF103473">
    <property type="entry name" value="MFS general substrate transporter"/>
    <property type="match status" value="1"/>
</dbReference>
<dbReference type="InterPro" id="IPR011701">
    <property type="entry name" value="MFS"/>
</dbReference>
<organism evidence="8 9">
    <name type="scientific">Toxoplasma gondii GAB2-2007-GAL-DOM2</name>
    <dbReference type="NCBI Taxonomy" id="1130820"/>
    <lineage>
        <taxon>Eukaryota</taxon>
        <taxon>Sar</taxon>
        <taxon>Alveolata</taxon>
        <taxon>Apicomplexa</taxon>
        <taxon>Conoidasida</taxon>
        <taxon>Coccidia</taxon>
        <taxon>Eucoccidiorida</taxon>
        <taxon>Eimeriorina</taxon>
        <taxon>Sarcocystidae</taxon>
        <taxon>Toxoplasma</taxon>
    </lineage>
</organism>
<sequence length="547" mass="57912">MEPRAPPRLSVSSPRRESGATVPSHSPSTLLSCASSETATEKRRRWTGVLSVFGGVLVHVCLGTVYTWGTLAVYVVSYMRLLQIQSLQAASDASTLLERTSEEDGSSLSVFAFASAPSLVRLSDSAWVLASQFAGMTLGMPLGGIAQKTLGPCRTVILGGALMSLAVGMAPVLLHSYALFVTVFGVIQGVGLGLAYTAPLLCGLAWFPEKKGIVSGAITAGFGTGALLFSPLQAAFLNPLSIAPSQAPYASHPAELYYDVSDSDQLEILLRVPRLFRLLAVCYLLLVSAGAALLRVPAASPGVRTPGASACVFDEEAALVKSLEREEVRDETREEARATVSVRTALVSWTFWSLWTLFFLNGLAICFTASFWRLLAVDRNTRAYILTETQLALVGAAASACNAVGRLAWGHLADKRGFQTSLMGLSALWSLLLFFLPNAAPKGGLCYALAVSGSFFCLGGNFSVFPSAVASVFGPDAIGHLYGFIFGSQLASSLGFAYLTQRVAQTIGTDGLSTLMGLCTALTAMSVFCLPALSPTPRKRHSFQKQS</sequence>
<dbReference type="VEuPathDB" id="ToxoDB:TGDOM2_233540"/>
<dbReference type="GO" id="GO:0016020">
    <property type="term" value="C:membrane"/>
    <property type="evidence" value="ECO:0007669"/>
    <property type="project" value="UniProtKB-SubCell"/>
</dbReference>
<dbReference type="PROSITE" id="PS51257">
    <property type="entry name" value="PROKAR_LIPOPROTEIN"/>
    <property type="match status" value="1"/>
</dbReference>
<dbReference type="InterPro" id="IPR036259">
    <property type="entry name" value="MFS_trans_sf"/>
</dbReference>
<dbReference type="SMR" id="A0A086KWY1"/>
<comment type="subcellular location">
    <subcellularLocation>
        <location evidence="1">Membrane</location>
        <topology evidence="1">Multi-pass membrane protein</topology>
    </subcellularLocation>
</comment>
<dbReference type="GO" id="GO:0022857">
    <property type="term" value="F:transmembrane transporter activity"/>
    <property type="evidence" value="ECO:0007669"/>
    <property type="project" value="InterPro"/>
</dbReference>
<feature type="transmembrane region" description="Helical" evidence="7">
    <location>
        <begin position="186"/>
        <end position="207"/>
    </location>
</feature>
<evidence type="ECO:0000313" key="9">
    <source>
        <dbReference type="Proteomes" id="UP000028837"/>
    </source>
</evidence>
<evidence type="ECO:0000256" key="1">
    <source>
        <dbReference type="ARBA" id="ARBA00004141"/>
    </source>
</evidence>
<evidence type="ECO:0000256" key="3">
    <source>
        <dbReference type="ARBA" id="ARBA00022692"/>
    </source>
</evidence>
<dbReference type="OrthoDB" id="410267at2759"/>
<dbReference type="Proteomes" id="UP000028837">
    <property type="component" value="Unassembled WGS sequence"/>
</dbReference>
<feature type="region of interest" description="Disordered" evidence="6">
    <location>
        <begin position="1"/>
        <end position="33"/>
    </location>
</feature>
<comment type="caution">
    <text evidence="8">The sequence shown here is derived from an EMBL/GenBank/DDBJ whole genome shotgun (WGS) entry which is preliminary data.</text>
</comment>
<feature type="compositionally biased region" description="Polar residues" evidence="6">
    <location>
        <begin position="21"/>
        <end position="33"/>
    </location>
</feature>
<feature type="transmembrane region" description="Helical" evidence="7">
    <location>
        <begin position="349"/>
        <end position="372"/>
    </location>
</feature>
<dbReference type="Gene3D" id="1.20.1250.20">
    <property type="entry name" value="MFS general substrate transporter like domains"/>
    <property type="match status" value="2"/>
</dbReference>
<evidence type="ECO:0000256" key="2">
    <source>
        <dbReference type="ARBA" id="ARBA00022448"/>
    </source>
</evidence>
<evidence type="ECO:0000256" key="5">
    <source>
        <dbReference type="ARBA" id="ARBA00023136"/>
    </source>
</evidence>
<reference evidence="8 9" key="1">
    <citation type="submission" date="2014-02" db="EMBL/GenBank/DDBJ databases">
        <authorList>
            <person name="Sibley D."/>
            <person name="Venepally P."/>
            <person name="Karamycheva S."/>
            <person name="Hadjithomas M."/>
            <person name="Khan A."/>
            <person name="Brunk B."/>
            <person name="Roos D."/>
            <person name="Caler E."/>
            <person name="Lorenzi H."/>
        </authorList>
    </citation>
    <scope>NUCLEOTIDE SEQUENCE [LARGE SCALE GENOMIC DNA]</scope>
    <source>
        <strain evidence="8 9">GAB2-2007-GAL-DOM2</strain>
    </source>
</reference>
<dbReference type="EMBL" id="AHZU02000068">
    <property type="protein sequence ID" value="KFG48899.1"/>
    <property type="molecule type" value="Genomic_DNA"/>
</dbReference>
<feature type="transmembrane region" description="Helical" evidence="7">
    <location>
        <begin position="477"/>
        <end position="499"/>
    </location>
</feature>
<feature type="transmembrane region" description="Helical" evidence="7">
    <location>
        <begin position="511"/>
        <end position="533"/>
    </location>
</feature>
<feature type="transmembrane region" description="Helical" evidence="7">
    <location>
        <begin position="52"/>
        <end position="76"/>
    </location>
</feature>
<feature type="transmembrane region" description="Helical" evidence="7">
    <location>
        <begin position="445"/>
        <end position="465"/>
    </location>
</feature>
<keyword evidence="5 7" id="KW-0472">Membrane</keyword>
<dbReference type="PANTHER" id="PTHR43385">
    <property type="entry name" value="RIBOFLAVIN TRANSPORTER RIBJ"/>
    <property type="match status" value="1"/>
</dbReference>
<feature type="transmembrane region" description="Helical" evidence="7">
    <location>
        <begin position="126"/>
        <end position="145"/>
    </location>
</feature>
<dbReference type="PANTHER" id="PTHR43385:SF1">
    <property type="entry name" value="RIBOFLAVIN TRANSPORTER RIBJ"/>
    <property type="match status" value="1"/>
</dbReference>
<evidence type="ECO:0000256" key="6">
    <source>
        <dbReference type="SAM" id="MobiDB-lite"/>
    </source>
</evidence>
<feature type="transmembrane region" description="Helical" evidence="7">
    <location>
        <begin position="417"/>
        <end position="436"/>
    </location>
</feature>
<proteinExistence type="predicted"/>
<accession>A0A086KWY1</accession>
<keyword evidence="3 7" id="KW-0812">Transmembrane</keyword>
<dbReference type="Pfam" id="PF07690">
    <property type="entry name" value="MFS_1"/>
    <property type="match status" value="1"/>
</dbReference>
<feature type="transmembrane region" description="Helical" evidence="7">
    <location>
        <begin position="157"/>
        <end position="180"/>
    </location>
</feature>
<feature type="transmembrane region" description="Helical" evidence="7">
    <location>
        <begin position="275"/>
        <end position="294"/>
    </location>
</feature>
<keyword evidence="2" id="KW-0813">Transport</keyword>
<evidence type="ECO:0000256" key="7">
    <source>
        <dbReference type="SAM" id="Phobius"/>
    </source>
</evidence>